<comment type="caution">
    <text evidence="2">The sequence shown here is derived from an EMBL/GenBank/DDBJ whole genome shotgun (WGS) entry which is preliminary data.</text>
</comment>
<reference evidence="2 3" key="1">
    <citation type="submission" date="2016-04" db="EMBL/GenBank/DDBJ databases">
        <title>Genome analyses suggest a sexual origin of heterokaryosis in a supposedly ancient asexual fungus.</title>
        <authorList>
            <person name="Ropars J."/>
            <person name="Sedzielewska K."/>
            <person name="Noel J."/>
            <person name="Charron P."/>
            <person name="Farinelli L."/>
            <person name="Marton T."/>
            <person name="Kruger M."/>
            <person name="Pelin A."/>
            <person name="Brachmann A."/>
            <person name="Corradi N."/>
        </authorList>
    </citation>
    <scope>NUCLEOTIDE SEQUENCE [LARGE SCALE GENOMIC DNA]</scope>
    <source>
        <strain evidence="2 3">C2</strain>
    </source>
</reference>
<evidence type="ECO:0000313" key="2">
    <source>
        <dbReference type="EMBL" id="PKK71728.1"/>
    </source>
</evidence>
<protein>
    <submittedName>
        <fullName evidence="2">Uncharacterized protein</fullName>
    </submittedName>
</protein>
<sequence>MSHDQQLPNDRSFFTPEGARHITGGPYCQRKFWLFVLENKEKVFGGQYTPEEFPLQTKGAEIGQGYYQSARPTKGNNSVDSAPVLE</sequence>
<evidence type="ECO:0000256" key="1">
    <source>
        <dbReference type="SAM" id="MobiDB-lite"/>
    </source>
</evidence>
<feature type="region of interest" description="Disordered" evidence="1">
    <location>
        <begin position="64"/>
        <end position="86"/>
    </location>
</feature>
<gene>
    <name evidence="2" type="ORF">RhiirC2_778045</name>
</gene>
<feature type="region of interest" description="Disordered" evidence="1">
    <location>
        <begin position="1"/>
        <end position="20"/>
    </location>
</feature>
<organism evidence="2 3">
    <name type="scientific">Rhizophagus irregularis</name>
    <dbReference type="NCBI Taxonomy" id="588596"/>
    <lineage>
        <taxon>Eukaryota</taxon>
        <taxon>Fungi</taxon>
        <taxon>Fungi incertae sedis</taxon>
        <taxon>Mucoromycota</taxon>
        <taxon>Glomeromycotina</taxon>
        <taxon>Glomeromycetes</taxon>
        <taxon>Glomerales</taxon>
        <taxon>Glomeraceae</taxon>
        <taxon>Rhizophagus</taxon>
    </lineage>
</organism>
<dbReference type="AlphaFoldDB" id="A0A2N1NCV6"/>
<feature type="compositionally biased region" description="Polar residues" evidence="1">
    <location>
        <begin position="66"/>
        <end position="80"/>
    </location>
</feature>
<proteinExistence type="predicted"/>
<dbReference type="Proteomes" id="UP000233469">
    <property type="component" value="Unassembled WGS sequence"/>
</dbReference>
<reference evidence="2 3" key="2">
    <citation type="submission" date="2017-10" db="EMBL/GenBank/DDBJ databases">
        <title>Extensive intraspecific genome diversity in a model arbuscular mycorrhizal fungus.</title>
        <authorList>
            <person name="Chen E.C.H."/>
            <person name="Morin E."/>
            <person name="Baudet D."/>
            <person name="Noel J."/>
            <person name="Ndikumana S."/>
            <person name="Charron P."/>
            <person name="St-Onge C."/>
            <person name="Giorgi J."/>
            <person name="Grigoriev I.V."/>
            <person name="Roux C."/>
            <person name="Martin F.M."/>
            <person name="Corradi N."/>
        </authorList>
    </citation>
    <scope>NUCLEOTIDE SEQUENCE [LARGE SCALE GENOMIC DNA]</scope>
    <source>
        <strain evidence="2 3">C2</strain>
    </source>
</reference>
<accession>A0A2N1NCV6</accession>
<evidence type="ECO:0000313" key="3">
    <source>
        <dbReference type="Proteomes" id="UP000233469"/>
    </source>
</evidence>
<dbReference type="VEuPathDB" id="FungiDB:RhiirFUN_016380"/>
<name>A0A2N1NCV6_9GLOM</name>
<dbReference type="EMBL" id="LLXL01000491">
    <property type="protein sequence ID" value="PKK71728.1"/>
    <property type="molecule type" value="Genomic_DNA"/>
</dbReference>